<dbReference type="FunFam" id="1.10.510.10:FF:000021">
    <property type="entry name" value="Serine/threonine protein kinase"/>
    <property type="match status" value="1"/>
</dbReference>
<feature type="compositionally biased region" description="Acidic residues" evidence="8">
    <location>
        <begin position="629"/>
        <end position="638"/>
    </location>
</feature>
<dbReference type="PROSITE" id="PS00107">
    <property type="entry name" value="PROTEIN_KINASE_ATP"/>
    <property type="match status" value="1"/>
</dbReference>
<evidence type="ECO:0000256" key="5">
    <source>
        <dbReference type="ARBA" id="ARBA00022777"/>
    </source>
</evidence>
<dbReference type="AlphaFoldDB" id="A0A4P2Q238"/>
<feature type="compositionally biased region" description="Pro residues" evidence="8">
    <location>
        <begin position="449"/>
        <end position="459"/>
    </location>
</feature>
<dbReference type="Proteomes" id="UP000295781">
    <property type="component" value="Chromosome"/>
</dbReference>
<evidence type="ECO:0000256" key="2">
    <source>
        <dbReference type="ARBA" id="ARBA00022527"/>
    </source>
</evidence>
<reference evidence="11 12" key="1">
    <citation type="submission" date="2015-09" db="EMBL/GenBank/DDBJ databases">
        <title>Sorangium comparison.</title>
        <authorList>
            <person name="Zaburannyi N."/>
            <person name="Bunk B."/>
            <person name="Overmann J."/>
            <person name="Mueller R."/>
        </authorList>
    </citation>
    <scope>NUCLEOTIDE SEQUENCE [LARGE SCALE GENOMIC DNA]</scope>
    <source>
        <strain evidence="11 12">So ceGT47</strain>
    </source>
</reference>
<dbReference type="SMART" id="SM00220">
    <property type="entry name" value="S_TKc"/>
    <property type="match status" value="1"/>
</dbReference>
<dbReference type="Pfam" id="PF00069">
    <property type="entry name" value="Pkinase"/>
    <property type="match status" value="1"/>
</dbReference>
<protein>
    <recommendedName>
        <fullName evidence="1">non-specific serine/threonine protein kinase</fullName>
        <ecNumber evidence="1">2.7.11.1</ecNumber>
    </recommendedName>
</protein>
<feature type="compositionally biased region" description="Low complexity" evidence="8">
    <location>
        <begin position="397"/>
        <end position="408"/>
    </location>
</feature>
<keyword evidence="9" id="KW-0472">Membrane</keyword>
<dbReference type="GO" id="GO:0005524">
    <property type="term" value="F:ATP binding"/>
    <property type="evidence" value="ECO:0007669"/>
    <property type="project" value="UniProtKB-UniRule"/>
</dbReference>
<keyword evidence="9" id="KW-0812">Transmembrane</keyword>
<dbReference type="EC" id="2.7.11.1" evidence="1"/>
<feature type="region of interest" description="Disordered" evidence="8">
    <location>
        <begin position="66"/>
        <end position="92"/>
    </location>
</feature>
<evidence type="ECO:0000256" key="6">
    <source>
        <dbReference type="ARBA" id="ARBA00022840"/>
    </source>
</evidence>
<keyword evidence="9" id="KW-1133">Transmembrane helix</keyword>
<dbReference type="PROSITE" id="PS50011">
    <property type="entry name" value="PROTEIN_KINASE_DOM"/>
    <property type="match status" value="1"/>
</dbReference>
<dbReference type="InterPro" id="IPR017441">
    <property type="entry name" value="Protein_kinase_ATP_BS"/>
</dbReference>
<keyword evidence="6 7" id="KW-0067">ATP-binding</keyword>
<evidence type="ECO:0000256" key="1">
    <source>
        <dbReference type="ARBA" id="ARBA00012513"/>
    </source>
</evidence>
<feature type="region of interest" description="Disordered" evidence="8">
    <location>
        <begin position="379"/>
        <end position="472"/>
    </location>
</feature>
<feature type="transmembrane region" description="Helical" evidence="9">
    <location>
        <begin position="551"/>
        <end position="575"/>
    </location>
</feature>
<dbReference type="CDD" id="cd14014">
    <property type="entry name" value="STKc_PknB_like"/>
    <property type="match status" value="1"/>
</dbReference>
<dbReference type="PANTHER" id="PTHR43289:SF6">
    <property type="entry name" value="SERINE_THREONINE-PROTEIN KINASE NEKL-3"/>
    <property type="match status" value="1"/>
</dbReference>
<gene>
    <name evidence="11" type="ORF">SOCEGT47_036900</name>
</gene>
<feature type="region of interest" description="Disordered" evidence="8">
    <location>
        <begin position="491"/>
        <end position="519"/>
    </location>
</feature>
<name>A0A4P2Q238_SORCE</name>
<dbReference type="GO" id="GO:0004674">
    <property type="term" value="F:protein serine/threonine kinase activity"/>
    <property type="evidence" value="ECO:0007669"/>
    <property type="project" value="UniProtKB-KW"/>
</dbReference>
<evidence type="ECO:0000313" key="12">
    <source>
        <dbReference type="Proteomes" id="UP000295781"/>
    </source>
</evidence>
<dbReference type="InterPro" id="IPR000719">
    <property type="entry name" value="Prot_kinase_dom"/>
</dbReference>
<feature type="compositionally biased region" description="Low complexity" evidence="8">
    <location>
        <begin position="491"/>
        <end position="508"/>
    </location>
</feature>
<dbReference type="EMBL" id="CP012670">
    <property type="protein sequence ID" value="AUX23171.1"/>
    <property type="molecule type" value="Genomic_DNA"/>
</dbReference>
<evidence type="ECO:0000256" key="4">
    <source>
        <dbReference type="ARBA" id="ARBA00022741"/>
    </source>
</evidence>
<sequence>MDCLRPSAPLDAGFPSSEQFLRGRLLGGRYLIEQMIGAGAMGRVYRARHVGLGRACAVKIIRERIASPPSGGAPPRESTTLRSAPSRRAGAPCRSAIGAGARARTGARSRSGSAPEGDAVLRFHIEALAASRLDHPNIVRVLDFGCEPADPRGADAGGSDAEAPSLWYLVTEHLDGEDLIDLLNAEPVLPAERILSIMRQLCSALQHAHDAGVIHRDVKPENIRLVPRRGDDGEPFEQVKLLDFGTARLLHDDLTGALSGARLLGVPDEDGAGLVIGTPAYMSPEQAAGQAVDARSDIYACGVLLFEMATGRLPFERPTPVALAAAHVECPPPWPSAFNEAIDPDLEALILQCLRKDPEDRPQSARALREALGHIAQRRARDGAAGHAPANLHRTLARSARAEPAPASRRARSTDGVTTGQAAYAASTPHASTWVGHRPSSRPAAGAPPERPCAPPPGAARPTSSASTWVGHRASSYPPAALAERALPCAPGGAPASAARPSASLAPAHPRRPLDVDEQPAPFMLLRARLSAGRRSQAGARRRHRRRFSPLVVGTIAATILGGTLCLLLGAAGAARAPCTAPPPAHAGAAPPAGASHGDAPGHGGPADTAGAPASERPAPVAIPSRLEADEEPSDGGD</sequence>
<dbReference type="Gene3D" id="3.30.200.20">
    <property type="entry name" value="Phosphorylase Kinase, domain 1"/>
    <property type="match status" value="1"/>
</dbReference>
<dbReference type="RefSeq" id="WP_165373264.1">
    <property type="nucleotide sequence ID" value="NZ_CP012670.1"/>
</dbReference>
<dbReference type="Gene3D" id="1.10.510.10">
    <property type="entry name" value="Transferase(Phosphotransferase) domain 1"/>
    <property type="match status" value="1"/>
</dbReference>
<dbReference type="InterPro" id="IPR011009">
    <property type="entry name" value="Kinase-like_dom_sf"/>
</dbReference>
<organism evidence="11 12">
    <name type="scientific">Sorangium cellulosum</name>
    <name type="common">Polyangium cellulosum</name>
    <dbReference type="NCBI Taxonomy" id="56"/>
    <lineage>
        <taxon>Bacteria</taxon>
        <taxon>Pseudomonadati</taxon>
        <taxon>Myxococcota</taxon>
        <taxon>Polyangia</taxon>
        <taxon>Polyangiales</taxon>
        <taxon>Polyangiaceae</taxon>
        <taxon>Sorangium</taxon>
    </lineage>
</organism>
<accession>A0A4P2Q238</accession>
<keyword evidence="2" id="KW-0723">Serine/threonine-protein kinase</keyword>
<keyword evidence="3" id="KW-0808">Transferase</keyword>
<evidence type="ECO:0000256" key="7">
    <source>
        <dbReference type="PROSITE-ProRule" id="PRU10141"/>
    </source>
</evidence>
<keyword evidence="5" id="KW-0418">Kinase</keyword>
<proteinExistence type="predicted"/>
<evidence type="ECO:0000256" key="3">
    <source>
        <dbReference type="ARBA" id="ARBA00022679"/>
    </source>
</evidence>
<evidence type="ECO:0000256" key="9">
    <source>
        <dbReference type="SAM" id="Phobius"/>
    </source>
</evidence>
<feature type="binding site" evidence="7">
    <location>
        <position position="59"/>
    </location>
    <ligand>
        <name>ATP</name>
        <dbReference type="ChEBI" id="CHEBI:30616"/>
    </ligand>
</feature>
<keyword evidence="4 7" id="KW-0547">Nucleotide-binding</keyword>
<dbReference type="PANTHER" id="PTHR43289">
    <property type="entry name" value="MITOGEN-ACTIVATED PROTEIN KINASE KINASE KINASE 20-RELATED"/>
    <property type="match status" value="1"/>
</dbReference>
<feature type="region of interest" description="Disordered" evidence="8">
    <location>
        <begin position="577"/>
        <end position="638"/>
    </location>
</feature>
<evidence type="ECO:0000256" key="8">
    <source>
        <dbReference type="SAM" id="MobiDB-lite"/>
    </source>
</evidence>
<dbReference type="SUPFAM" id="SSF56112">
    <property type="entry name" value="Protein kinase-like (PK-like)"/>
    <property type="match status" value="1"/>
</dbReference>
<evidence type="ECO:0000313" key="11">
    <source>
        <dbReference type="EMBL" id="AUX23171.1"/>
    </source>
</evidence>
<evidence type="ECO:0000259" key="10">
    <source>
        <dbReference type="PROSITE" id="PS50011"/>
    </source>
</evidence>
<feature type="domain" description="Protein kinase" evidence="10">
    <location>
        <begin position="30"/>
        <end position="377"/>
    </location>
</feature>
<feature type="compositionally biased region" description="Low complexity" evidence="8">
    <location>
        <begin position="586"/>
        <end position="599"/>
    </location>
</feature>